<dbReference type="AlphaFoldDB" id="A0A448X993"/>
<dbReference type="Proteomes" id="UP000784294">
    <property type="component" value="Unassembled WGS sequence"/>
</dbReference>
<evidence type="ECO:0000313" key="2">
    <source>
        <dbReference type="EMBL" id="VEL31447.1"/>
    </source>
</evidence>
<sequence>MSKVRRNHDIGPGREGFCNPKTRQQPHDGCTRVGIKRRPAQIGGQATQATRRQKSEAGGAINCPTKVAAHSSVPNPTGSNVICCDRANRQT</sequence>
<dbReference type="EMBL" id="CAAALY010122474">
    <property type="protein sequence ID" value="VEL31447.1"/>
    <property type="molecule type" value="Genomic_DNA"/>
</dbReference>
<keyword evidence="3" id="KW-1185">Reference proteome</keyword>
<protein>
    <submittedName>
        <fullName evidence="2">Uncharacterized protein</fullName>
    </submittedName>
</protein>
<evidence type="ECO:0000256" key="1">
    <source>
        <dbReference type="SAM" id="MobiDB-lite"/>
    </source>
</evidence>
<comment type="caution">
    <text evidence="2">The sequence shown here is derived from an EMBL/GenBank/DDBJ whole genome shotgun (WGS) entry which is preliminary data.</text>
</comment>
<gene>
    <name evidence="2" type="ORF">PXEA_LOCUS24887</name>
</gene>
<evidence type="ECO:0000313" key="3">
    <source>
        <dbReference type="Proteomes" id="UP000784294"/>
    </source>
</evidence>
<feature type="region of interest" description="Disordered" evidence="1">
    <location>
        <begin position="1"/>
        <end position="58"/>
    </location>
</feature>
<accession>A0A448X993</accession>
<proteinExistence type="predicted"/>
<reference evidence="2" key="1">
    <citation type="submission" date="2018-11" db="EMBL/GenBank/DDBJ databases">
        <authorList>
            <consortium name="Pathogen Informatics"/>
        </authorList>
    </citation>
    <scope>NUCLEOTIDE SEQUENCE</scope>
</reference>
<organism evidence="2 3">
    <name type="scientific">Protopolystoma xenopodis</name>
    <dbReference type="NCBI Taxonomy" id="117903"/>
    <lineage>
        <taxon>Eukaryota</taxon>
        <taxon>Metazoa</taxon>
        <taxon>Spiralia</taxon>
        <taxon>Lophotrochozoa</taxon>
        <taxon>Platyhelminthes</taxon>
        <taxon>Monogenea</taxon>
        <taxon>Polyopisthocotylea</taxon>
        <taxon>Polystomatidea</taxon>
        <taxon>Polystomatidae</taxon>
        <taxon>Protopolystoma</taxon>
    </lineage>
</organism>
<name>A0A448X993_9PLAT</name>